<gene>
    <name evidence="6" type="ORF">DFR43_10141</name>
</gene>
<dbReference type="SUPFAM" id="SSF53850">
    <property type="entry name" value="Periplasmic binding protein-like II"/>
    <property type="match status" value="1"/>
</dbReference>
<comment type="caution">
    <text evidence="6">The sequence shown here is derived from an EMBL/GenBank/DDBJ whole genome shotgun (WGS) entry which is preliminary data.</text>
</comment>
<dbReference type="InterPro" id="IPR044084">
    <property type="entry name" value="AvModA-like_subst-bd"/>
</dbReference>
<organism evidence="6 7">
    <name type="scientific">Tepidicella xavieri</name>
    <dbReference type="NCBI Taxonomy" id="360241"/>
    <lineage>
        <taxon>Bacteria</taxon>
        <taxon>Pseudomonadati</taxon>
        <taxon>Pseudomonadota</taxon>
        <taxon>Betaproteobacteria</taxon>
        <taxon>Burkholderiales</taxon>
        <taxon>Tepidicella</taxon>
    </lineage>
</organism>
<keyword evidence="2 4" id="KW-0479">Metal-binding</keyword>
<keyword evidence="4" id="KW-0500">Molybdenum</keyword>
<dbReference type="CDD" id="cd13539">
    <property type="entry name" value="PBP2_AvModA"/>
    <property type="match status" value="1"/>
</dbReference>
<comment type="similarity">
    <text evidence="1">Belongs to the bacterial solute-binding protein ModA family.</text>
</comment>
<dbReference type="InterPro" id="IPR050682">
    <property type="entry name" value="ModA/WtpA"/>
</dbReference>
<reference evidence="6 7" key="1">
    <citation type="submission" date="2019-03" db="EMBL/GenBank/DDBJ databases">
        <title>Genomic Encyclopedia of Type Strains, Phase IV (KMG-IV): sequencing the most valuable type-strain genomes for metagenomic binning, comparative biology and taxonomic classification.</title>
        <authorList>
            <person name="Goeker M."/>
        </authorList>
    </citation>
    <scope>NUCLEOTIDE SEQUENCE [LARGE SCALE GENOMIC DNA]</scope>
    <source>
        <strain evidence="6 7">DSM 19605</strain>
    </source>
</reference>
<evidence type="ECO:0000256" key="1">
    <source>
        <dbReference type="ARBA" id="ARBA00009175"/>
    </source>
</evidence>
<dbReference type="OrthoDB" id="9785015at2"/>
<feature type="binding site" evidence="4">
    <location>
        <position position="175"/>
    </location>
    <ligand>
        <name>molybdate</name>
        <dbReference type="ChEBI" id="CHEBI:36264"/>
    </ligand>
</feature>
<evidence type="ECO:0000313" key="7">
    <source>
        <dbReference type="Proteomes" id="UP000295510"/>
    </source>
</evidence>
<keyword evidence="7" id="KW-1185">Reference proteome</keyword>
<protein>
    <submittedName>
        <fullName evidence="6">Molybdate transport system substrate-binding protein</fullName>
    </submittedName>
</protein>
<feature type="chain" id="PRO_5020822455" evidence="5">
    <location>
        <begin position="25"/>
        <end position="260"/>
    </location>
</feature>
<evidence type="ECO:0000256" key="5">
    <source>
        <dbReference type="SAM" id="SignalP"/>
    </source>
</evidence>
<dbReference type="GO" id="GO:0015689">
    <property type="term" value="P:molybdate ion transport"/>
    <property type="evidence" value="ECO:0007669"/>
    <property type="project" value="InterPro"/>
</dbReference>
<evidence type="ECO:0000256" key="2">
    <source>
        <dbReference type="ARBA" id="ARBA00022723"/>
    </source>
</evidence>
<feature type="signal peptide" evidence="5">
    <location>
        <begin position="1"/>
        <end position="24"/>
    </location>
</feature>
<dbReference type="InterPro" id="IPR005950">
    <property type="entry name" value="ModA"/>
</dbReference>
<dbReference type="RefSeq" id="WP_133595356.1">
    <property type="nucleotide sequence ID" value="NZ_SNYL01000001.1"/>
</dbReference>
<dbReference type="PANTHER" id="PTHR30632:SF14">
    <property type="entry name" value="TUNGSTATE_MOLYBDATE_CHROMATE-BINDING PROTEIN MODA"/>
    <property type="match status" value="1"/>
</dbReference>
<dbReference type="AlphaFoldDB" id="A0A4R6UEI1"/>
<evidence type="ECO:0000256" key="3">
    <source>
        <dbReference type="ARBA" id="ARBA00022729"/>
    </source>
</evidence>
<dbReference type="Pfam" id="PF13531">
    <property type="entry name" value="SBP_bac_11"/>
    <property type="match status" value="1"/>
</dbReference>
<evidence type="ECO:0000313" key="6">
    <source>
        <dbReference type="EMBL" id="TDQ45141.1"/>
    </source>
</evidence>
<dbReference type="Proteomes" id="UP000295510">
    <property type="component" value="Unassembled WGS sequence"/>
</dbReference>
<accession>A0A4R6UEI1</accession>
<name>A0A4R6UEI1_9BURK</name>
<keyword evidence="3 5" id="KW-0732">Signal</keyword>
<proteinExistence type="inferred from homology"/>
<dbReference type="Gene3D" id="3.40.190.10">
    <property type="entry name" value="Periplasmic binding protein-like II"/>
    <property type="match status" value="2"/>
</dbReference>
<evidence type="ECO:0000256" key="4">
    <source>
        <dbReference type="PIRSR" id="PIRSR004846-1"/>
    </source>
</evidence>
<dbReference type="PIRSF" id="PIRSF004846">
    <property type="entry name" value="ModA"/>
    <property type="match status" value="1"/>
</dbReference>
<dbReference type="EMBL" id="SNYL01000001">
    <property type="protein sequence ID" value="TDQ45141.1"/>
    <property type="molecule type" value="Genomic_DNA"/>
</dbReference>
<dbReference type="NCBIfam" id="TIGR01256">
    <property type="entry name" value="modA"/>
    <property type="match status" value="1"/>
</dbReference>
<feature type="binding site" evidence="4">
    <location>
        <position position="62"/>
    </location>
    <ligand>
        <name>molybdate</name>
        <dbReference type="ChEBI" id="CHEBI:36264"/>
    </ligand>
</feature>
<dbReference type="GO" id="GO:0046872">
    <property type="term" value="F:metal ion binding"/>
    <property type="evidence" value="ECO:0007669"/>
    <property type="project" value="UniProtKB-KW"/>
</dbReference>
<dbReference type="PANTHER" id="PTHR30632">
    <property type="entry name" value="MOLYBDATE-BINDING PERIPLASMIC PROTEIN"/>
    <property type="match status" value="1"/>
</dbReference>
<sequence length="260" mass="28507">MKTWFRSLCVWPILWALWAAPAAAQPVPTVAAASDLKFAIEELASQFEKETGQRLRLIFGSSGNFYSQILQGAPFHLFMSADEDFVFKLADAGKTLDRGRLYAYGRIGIMVPKGSPLKADGELKDLAAALKDGRLRKFAIAAPDHAPYGMRAREALKHAGLWEAIEPKLVFGENISQAAQFATSGSTEGGIIAYSLALAPQVARLGDFALIPESWHQPLAQRMVLMKDAPQAARQFYDYLSTPAAQAVMEKYGFVMPKQP</sequence>
<dbReference type="GO" id="GO:0030973">
    <property type="term" value="F:molybdate ion binding"/>
    <property type="evidence" value="ECO:0007669"/>
    <property type="project" value="InterPro"/>
</dbReference>